<evidence type="ECO:0000313" key="2">
    <source>
        <dbReference type="Proteomes" id="UP001597180"/>
    </source>
</evidence>
<sequence>MTGHEWPILLHGLASTSTWRQPMVRSRSVAGYDGRHSPITR</sequence>
<dbReference type="RefSeq" id="WP_345592762.1">
    <property type="nucleotide sequence ID" value="NZ_BAABJG010000036.1"/>
</dbReference>
<protein>
    <submittedName>
        <fullName evidence="1">Uncharacterized protein</fullName>
    </submittedName>
</protein>
<reference evidence="2" key="1">
    <citation type="journal article" date="2019" name="Int. J. Syst. Evol. Microbiol.">
        <title>The Global Catalogue of Microorganisms (GCM) 10K type strain sequencing project: providing services to taxonomists for standard genome sequencing and annotation.</title>
        <authorList>
            <consortium name="The Broad Institute Genomics Platform"/>
            <consortium name="The Broad Institute Genome Sequencing Center for Infectious Disease"/>
            <person name="Wu L."/>
            <person name="Ma J."/>
        </authorList>
    </citation>
    <scope>NUCLEOTIDE SEQUENCE [LARGE SCALE GENOMIC DNA]</scope>
    <source>
        <strain evidence="2">CCUG 53270</strain>
    </source>
</reference>
<comment type="caution">
    <text evidence="1">The sequence shown here is derived from an EMBL/GenBank/DDBJ whole genome shotgun (WGS) entry which is preliminary data.</text>
</comment>
<dbReference type="Proteomes" id="UP001597180">
    <property type="component" value="Unassembled WGS sequence"/>
</dbReference>
<accession>A0ABW3UTY8</accession>
<organism evidence="1 2">
    <name type="scientific">Paenibacillus vulneris</name>
    <dbReference type="NCBI Taxonomy" id="1133364"/>
    <lineage>
        <taxon>Bacteria</taxon>
        <taxon>Bacillati</taxon>
        <taxon>Bacillota</taxon>
        <taxon>Bacilli</taxon>
        <taxon>Bacillales</taxon>
        <taxon>Paenibacillaceae</taxon>
        <taxon>Paenibacillus</taxon>
    </lineage>
</organism>
<name>A0ABW3UTY8_9BACL</name>
<evidence type="ECO:0000313" key="1">
    <source>
        <dbReference type="EMBL" id="MFD1224188.1"/>
    </source>
</evidence>
<gene>
    <name evidence="1" type="ORF">ACFQ4B_29180</name>
</gene>
<keyword evidence="2" id="KW-1185">Reference proteome</keyword>
<dbReference type="EMBL" id="JBHTLU010000042">
    <property type="protein sequence ID" value="MFD1224188.1"/>
    <property type="molecule type" value="Genomic_DNA"/>
</dbReference>
<proteinExistence type="predicted"/>